<dbReference type="EMBL" id="JAIWYP010000013">
    <property type="protein sequence ID" value="KAH3721694.1"/>
    <property type="molecule type" value="Genomic_DNA"/>
</dbReference>
<evidence type="ECO:0000313" key="2">
    <source>
        <dbReference type="EMBL" id="KAH3721694.1"/>
    </source>
</evidence>
<name>A0A9D4CE63_DREPO</name>
<evidence type="ECO:0000256" key="1">
    <source>
        <dbReference type="SAM" id="MobiDB-lite"/>
    </source>
</evidence>
<evidence type="ECO:0000313" key="3">
    <source>
        <dbReference type="Proteomes" id="UP000828390"/>
    </source>
</evidence>
<keyword evidence="3" id="KW-1185">Reference proteome</keyword>
<dbReference type="AlphaFoldDB" id="A0A9D4CE63"/>
<protein>
    <submittedName>
        <fullName evidence="2">Uncharacterized protein</fullName>
    </submittedName>
</protein>
<reference evidence="2" key="2">
    <citation type="submission" date="2020-11" db="EMBL/GenBank/DDBJ databases">
        <authorList>
            <person name="McCartney M.A."/>
            <person name="Auch B."/>
            <person name="Kono T."/>
            <person name="Mallez S."/>
            <person name="Becker A."/>
            <person name="Gohl D.M."/>
            <person name="Silverstein K.A.T."/>
            <person name="Koren S."/>
            <person name="Bechman K.B."/>
            <person name="Herman A."/>
            <person name="Abrahante J.E."/>
            <person name="Garbe J."/>
        </authorList>
    </citation>
    <scope>NUCLEOTIDE SEQUENCE</scope>
    <source>
        <strain evidence="2">Duluth1</strain>
        <tissue evidence="2">Whole animal</tissue>
    </source>
</reference>
<dbReference type="Proteomes" id="UP000828390">
    <property type="component" value="Unassembled WGS sequence"/>
</dbReference>
<feature type="compositionally biased region" description="Basic and acidic residues" evidence="1">
    <location>
        <begin position="185"/>
        <end position="202"/>
    </location>
</feature>
<sequence length="241" mass="27361">MEETETTMDFVDSKRKRSTQKALMTKLYNELEKNMISRDNIDHVKVLFQKLCERFEQFKNAHLQCLDLCSVPDVAENLELTYEYCLQNFVEFRERFSQWTATDEKTPEEDDACSVASRISSASSGSAISELRKAKAKRLVLEHKLKKMKERHEFELASKELKLKKQMFDTQCELEEAALEESVWREADCDKSGTKTDDEDRAAINLSSLAPRSATEYPGPDVHADGGRAGVLSTGSVGVSD</sequence>
<reference evidence="2" key="1">
    <citation type="journal article" date="2019" name="bioRxiv">
        <title>The Genome of the Zebra Mussel, Dreissena polymorpha: A Resource for Invasive Species Research.</title>
        <authorList>
            <person name="McCartney M.A."/>
            <person name="Auch B."/>
            <person name="Kono T."/>
            <person name="Mallez S."/>
            <person name="Zhang Y."/>
            <person name="Obille A."/>
            <person name="Becker A."/>
            <person name="Abrahante J.E."/>
            <person name="Garbe J."/>
            <person name="Badalamenti J.P."/>
            <person name="Herman A."/>
            <person name="Mangelson H."/>
            <person name="Liachko I."/>
            <person name="Sullivan S."/>
            <person name="Sone E.D."/>
            <person name="Koren S."/>
            <person name="Silverstein K.A.T."/>
            <person name="Beckman K.B."/>
            <person name="Gohl D.M."/>
        </authorList>
    </citation>
    <scope>NUCLEOTIDE SEQUENCE</scope>
    <source>
        <strain evidence="2">Duluth1</strain>
        <tissue evidence="2">Whole animal</tissue>
    </source>
</reference>
<accession>A0A9D4CE63</accession>
<feature type="region of interest" description="Disordered" evidence="1">
    <location>
        <begin position="185"/>
        <end position="241"/>
    </location>
</feature>
<gene>
    <name evidence="2" type="ORF">DPMN_064642</name>
</gene>
<proteinExistence type="predicted"/>
<comment type="caution">
    <text evidence="2">The sequence shown here is derived from an EMBL/GenBank/DDBJ whole genome shotgun (WGS) entry which is preliminary data.</text>
</comment>
<organism evidence="2 3">
    <name type="scientific">Dreissena polymorpha</name>
    <name type="common">Zebra mussel</name>
    <name type="synonym">Mytilus polymorpha</name>
    <dbReference type="NCBI Taxonomy" id="45954"/>
    <lineage>
        <taxon>Eukaryota</taxon>
        <taxon>Metazoa</taxon>
        <taxon>Spiralia</taxon>
        <taxon>Lophotrochozoa</taxon>
        <taxon>Mollusca</taxon>
        <taxon>Bivalvia</taxon>
        <taxon>Autobranchia</taxon>
        <taxon>Heteroconchia</taxon>
        <taxon>Euheterodonta</taxon>
        <taxon>Imparidentia</taxon>
        <taxon>Neoheterodontei</taxon>
        <taxon>Myida</taxon>
        <taxon>Dreissenoidea</taxon>
        <taxon>Dreissenidae</taxon>
        <taxon>Dreissena</taxon>
    </lineage>
</organism>